<keyword evidence="3" id="KW-0133">Cell shape</keyword>
<dbReference type="Pfam" id="PF01177">
    <property type="entry name" value="Asp_Glu_race"/>
    <property type="match status" value="1"/>
</dbReference>
<dbReference type="PANTHER" id="PTHR21198:SF2">
    <property type="entry name" value="GLUTAMATE RACEMASE"/>
    <property type="match status" value="1"/>
</dbReference>
<protein>
    <recommendedName>
        <fullName evidence="2">glutamate racemase</fullName>
        <ecNumber evidence="2">5.1.1.3</ecNumber>
    </recommendedName>
</protein>
<dbReference type="InterPro" id="IPR004391">
    <property type="entry name" value="Glu_race"/>
</dbReference>
<dbReference type="FunFam" id="3.40.50.1860:FF:000002">
    <property type="entry name" value="Glutamate racemase"/>
    <property type="match status" value="1"/>
</dbReference>
<organism evidence="7">
    <name type="scientific">marine metagenome</name>
    <dbReference type="NCBI Taxonomy" id="408172"/>
    <lineage>
        <taxon>unclassified sequences</taxon>
        <taxon>metagenomes</taxon>
        <taxon>ecological metagenomes</taxon>
    </lineage>
</organism>
<dbReference type="SUPFAM" id="SSF53681">
    <property type="entry name" value="Aspartate/glutamate racemase"/>
    <property type="match status" value="2"/>
</dbReference>
<dbReference type="EMBL" id="UINC01001682">
    <property type="protein sequence ID" value="SUZ86438.1"/>
    <property type="molecule type" value="Genomic_DNA"/>
</dbReference>
<dbReference type="GO" id="GO:0071555">
    <property type="term" value="P:cell wall organization"/>
    <property type="evidence" value="ECO:0007669"/>
    <property type="project" value="UniProtKB-KW"/>
</dbReference>
<proteinExistence type="inferred from homology"/>
<dbReference type="Gene3D" id="3.40.50.1860">
    <property type="match status" value="2"/>
</dbReference>
<dbReference type="PROSITE" id="PS00923">
    <property type="entry name" value="ASP_GLU_RACEMASE_1"/>
    <property type="match status" value="1"/>
</dbReference>
<sequence>MDNRPIGVFDSGIGGLTVVNALAKTLPQEAVVYVGDTARVPYGNKSTERIQQYSEEITKWLIKQGCKMIVVACNTASSQALDGLKSKFDIPIIGVIEPGIEAAIHATQNHRIGVLGTYGTIRSDAYGQALRKLNGNISVISQACPLFVPLAEEGWVSGDVPETIAKTYLENIIASDVDTLILGCTHYPLLKPTINKVMGGKVNLVDSGETTAAVVRSVLNKLELYPENGKSGEIFCRVTDSVELFESLAGRFLDAPISNASHIDIF</sequence>
<evidence type="ECO:0000256" key="3">
    <source>
        <dbReference type="ARBA" id="ARBA00022960"/>
    </source>
</evidence>
<name>A0A381R6E0_9ZZZZ</name>
<dbReference type="InterPro" id="IPR018187">
    <property type="entry name" value="Asp/Glu_racemase_AS_1"/>
</dbReference>
<accession>A0A381R6E0</accession>
<dbReference type="HAMAP" id="MF_00258">
    <property type="entry name" value="Glu_racemase"/>
    <property type="match status" value="1"/>
</dbReference>
<gene>
    <name evidence="7" type="ORF">METZ01_LOCUS39292</name>
</gene>
<dbReference type="EC" id="5.1.1.3" evidence="2"/>
<dbReference type="GO" id="GO:0009252">
    <property type="term" value="P:peptidoglycan biosynthetic process"/>
    <property type="evidence" value="ECO:0007669"/>
    <property type="project" value="UniProtKB-KW"/>
</dbReference>
<dbReference type="NCBIfam" id="TIGR00067">
    <property type="entry name" value="glut_race"/>
    <property type="match status" value="1"/>
</dbReference>
<dbReference type="InterPro" id="IPR001920">
    <property type="entry name" value="Asp/Glu_race"/>
</dbReference>
<dbReference type="InterPro" id="IPR015942">
    <property type="entry name" value="Asp/Glu/hydantoin_racemase"/>
</dbReference>
<keyword evidence="5" id="KW-0413">Isomerase</keyword>
<dbReference type="AlphaFoldDB" id="A0A381R6E0"/>
<evidence type="ECO:0000256" key="2">
    <source>
        <dbReference type="ARBA" id="ARBA00013090"/>
    </source>
</evidence>
<keyword evidence="6" id="KW-0961">Cell wall biogenesis/degradation</keyword>
<dbReference type="InterPro" id="IPR033134">
    <property type="entry name" value="Asp/Glu_racemase_AS_2"/>
</dbReference>
<keyword evidence="4" id="KW-0573">Peptidoglycan synthesis</keyword>
<dbReference type="PROSITE" id="PS00924">
    <property type="entry name" value="ASP_GLU_RACEMASE_2"/>
    <property type="match status" value="1"/>
</dbReference>
<evidence type="ECO:0000256" key="5">
    <source>
        <dbReference type="ARBA" id="ARBA00023235"/>
    </source>
</evidence>
<dbReference type="GO" id="GO:0008881">
    <property type="term" value="F:glutamate racemase activity"/>
    <property type="evidence" value="ECO:0007669"/>
    <property type="project" value="UniProtKB-EC"/>
</dbReference>
<reference evidence="7" key="1">
    <citation type="submission" date="2018-05" db="EMBL/GenBank/DDBJ databases">
        <authorList>
            <person name="Lanie J.A."/>
            <person name="Ng W.-L."/>
            <person name="Kazmierczak K.M."/>
            <person name="Andrzejewski T.M."/>
            <person name="Davidsen T.M."/>
            <person name="Wayne K.J."/>
            <person name="Tettelin H."/>
            <person name="Glass J.I."/>
            <person name="Rusch D."/>
            <person name="Podicherti R."/>
            <person name="Tsui H.-C.T."/>
            <person name="Winkler M.E."/>
        </authorList>
    </citation>
    <scope>NUCLEOTIDE SEQUENCE</scope>
</reference>
<comment type="catalytic activity">
    <reaction evidence="1">
        <text>L-glutamate = D-glutamate</text>
        <dbReference type="Rhea" id="RHEA:12813"/>
        <dbReference type="ChEBI" id="CHEBI:29985"/>
        <dbReference type="ChEBI" id="CHEBI:29986"/>
        <dbReference type="EC" id="5.1.1.3"/>
    </reaction>
</comment>
<evidence type="ECO:0000256" key="4">
    <source>
        <dbReference type="ARBA" id="ARBA00022984"/>
    </source>
</evidence>
<evidence type="ECO:0000256" key="1">
    <source>
        <dbReference type="ARBA" id="ARBA00001602"/>
    </source>
</evidence>
<evidence type="ECO:0000256" key="6">
    <source>
        <dbReference type="ARBA" id="ARBA00023316"/>
    </source>
</evidence>
<evidence type="ECO:0000313" key="7">
    <source>
        <dbReference type="EMBL" id="SUZ86438.1"/>
    </source>
</evidence>
<dbReference type="GO" id="GO:0008360">
    <property type="term" value="P:regulation of cell shape"/>
    <property type="evidence" value="ECO:0007669"/>
    <property type="project" value="UniProtKB-KW"/>
</dbReference>
<dbReference type="PANTHER" id="PTHR21198">
    <property type="entry name" value="GLUTAMATE RACEMASE"/>
    <property type="match status" value="1"/>
</dbReference>